<dbReference type="Proteomes" id="UP000246740">
    <property type="component" value="Unassembled WGS sequence"/>
</dbReference>
<organism evidence="2 3">
    <name type="scientific">Testicularia cyperi</name>
    <dbReference type="NCBI Taxonomy" id="1882483"/>
    <lineage>
        <taxon>Eukaryota</taxon>
        <taxon>Fungi</taxon>
        <taxon>Dikarya</taxon>
        <taxon>Basidiomycota</taxon>
        <taxon>Ustilaginomycotina</taxon>
        <taxon>Ustilaginomycetes</taxon>
        <taxon>Ustilaginales</taxon>
        <taxon>Anthracoideaceae</taxon>
        <taxon>Testicularia</taxon>
    </lineage>
</organism>
<name>A0A317XPD7_9BASI</name>
<dbReference type="EMBL" id="KZ819193">
    <property type="protein sequence ID" value="PWY99971.1"/>
    <property type="molecule type" value="Genomic_DNA"/>
</dbReference>
<evidence type="ECO:0000313" key="3">
    <source>
        <dbReference type="Proteomes" id="UP000246740"/>
    </source>
</evidence>
<keyword evidence="3" id="KW-1185">Reference proteome</keyword>
<evidence type="ECO:0000313" key="2">
    <source>
        <dbReference type="EMBL" id="PWY99971.1"/>
    </source>
</evidence>
<evidence type="ECO:0000256" key="1">
    <source>
        <dbReference type="SAM" id="MobiDB-lite"/>
    </source>
</evidence>
<protein>
    <submittedName>
        <fullName evidence="2">Uncharacterized protein</fullName>
    </submittedName>
</protein>
<proteinExistence type="predicted"/>
<accession>A0A317XPD7</accession>
<dbReference type="AlphaFoldDB" id="A0A317XPD7"/>
<sequence>MASPEGMVPGWGPSAIGPPSTTQTIRAQPSSCGILWKPSRLHLCCAAPLSHLLFSCHTQLFHPALLAWPFRSTGLLPLPHGVSHTHDSPRSTLLCPALPCPGWTRQERQVRQALLNWASVPRPLAVAVAESRSSCTLPNPLLSTPLLQHRALSPPPSLTTSSRIPIYHPYLPPSVHRLVSPLRIAFASPFSLLPPPSSLSSLGRITSTLSAYSLLTPAACTPPPASASAFS</sequence>
<gene>
    <name evidence="2" type="ORF">BCV70DRAFT_103310</name>
</gene>
<feature type="region of interest" description="Disordered" evidence="1">
    <location>
        <begin position="1"/>
        <end position="24"/>
    </location>
</feature>
<reference evidence="2 3" key="1">
    <citation type="journal article" date="2018" name="Mol. Biol. Evol.">
        <title>Broad Genomic Sampling Reveals a Smut Pathogenic Ancestry of the Fungal Clade Ustilaginomycotina.</title>
        <authorList>
            <person name="Kijpornyongpan T."/>
            <person name="Mondo S.J."/>
            <person name="Barry K."/>
            <person name="Sandor L."/>
            <person name="Lee J."/>
            <person name="Lipzen A."/>
            <person name="Pangilinan J."/>
            <person name="LaButti K."/>
            <person name="Hainaut M."/>
            <person name="Henrissat B."/>
            <person name="Grigoriev I.V."/>
            <person name="Spatafora J.W."/>
            <person name="Aime M.C."/>
        </authorList>
    </citation>
    <scope>NUCLEOTIDE SEQUENCE [LARGE SCALE GENOMIC DNA]</scope>
    <source>
        <strain evidence="2 3">MCA 3645</strain>
    </source>
</reference>
<dbReference type="InParanoid" id="A0A317XPD7"/>